<feature type="transmembrane region" description="Helical" evidence="1">
    <location>
        <begin position="59"/>
        <end position="77"/>
    </location>
</feature>
<gene>
    <name evidence="2" type="ORF">KC669_02260</name>
</gene>
<evidence type="ECO:0000313" key="3">
    <source>
        <dbReference type="Proteomes" id="UP000714915"/>
    </source>
</evidence>
<keyword evidence="1" id="KW-1133">Transmembrane helix</keyword>
<evidence type="ECO:0008006" key="4">
    <source>
        <dbReference type="Google" id="ProtNLM"/>
    </source>
</evidence>
<dbReference type="EMBL" id="JAGQLF010000020">
    <property type="protein sequence ID" value="MCA9386837.1"/>
    <property type="molecule type" value="Genomic_DNA"/>
</dbReference>
<comment type="caution">
    <text evidence="2">The sequence shown here is derived from an EMBL/GenBank/DDBJ whole genome shotgun (WGS) entry which is preliminary data.</text>
</comment>
<name>A0A955L9X9_9BACT</name>
<reference evidence="2" key="2">
    <citation type="journal article" date="2021" name="Microbiome">
        <title>Successional dynamics and alternative stable states in a saline activated sludge microbial community over 9 years.</title>
        <authorList>
            <person name="Wang Y."/>
            <person name="Ye J."/>
            <person name="Ju F."/>
            <person name="Liu L."/>
            <person name="Boyd J.A."/>
            <person name="Deng Y."/>
            <person name="Parks D.H."/>
            <person name="Jiang X."/>
            <person name="Yin X."/>
            <person name="Woodcroft B.J."/>
            <person name="Tyson G.W."/>
            <person name="Hugenholtz P."/>
            <person name="Polz M.F."/>
            <person name="Zhang T."/>
        </authorList>
    </citation>
    <scope>NUCLEOTIDE SEQUENCE</scope>
    <source>
        <strain evidence="2">HKST-UBA09</strain>
    </source>
</reference>
<feature type="transmembrane region" description="Helical" evidence="1">
    <location>
        <begin position="83"/>
        <end position="100"/>
    </location>
</feature>
<feature type="transmembrane region" description="Helical" evidence="1">
    <location>
        <begin position="6"/>
        <end position="24"/>
    </location>
</feature>
<keyword evidence="1" id="KW-0812">Transmembrane</keyword>
<keyword evidence="1" id="KW-0472">Membrane</keyword>
<feature type="transmembrane region" description="Helical" evidence="1">
    <location>
        <begin position="246"/>
        <end position="267"/>
    </location>
</feature>
<proteinExistence type="predicted"/>
<dbReference type="AlphaFoldDB" id="A0A955L9X9"/>
<accession>A0A955L9X9</accession>
<protein>
    <recommendedName>
        <fullName evidence="4">DUF2207 domain-containing protein</fullName>
    </recommendedName>
</protein>
<reference evidence="2" key="1">
    <citation type="submission" date="2020-04" db="EMBL/GenBank/DDBJ databases">
        <authorList>
            <person name="Zhang T."/>
        </authorList>
    </citation>
    <scope>NUCLEOTIDE SEQUENCE</scope>
    <source>
        <strain evidence="2">HKST-UBA09</strain>
    </source>
</reference>
<evidence type="ECO:0000313" key="2">
    <source>
        <dbReference type="EMBL" id="MCA9386837.1"/>
    </source>
</evidence>
<dbReference type="Proteomes" id="UP000714915">
    <property type="component" value="Unassembled WGS sequence"/>
</dbReference>
<sequence>MDPILTFILIVLLLSVVFLIKTIAKREYSNTSQNAMWGDILRVGSGKNDLAIKLTSERILLLIILLLLVHFIFTISANERLLGFFPPLIALICVGIGYYIREVKKRKIWSRHTIVPDSKIPEDLNVYEIGMLNDGTFGQEDIFATFAALRLGYIDKDLTDLKPYRKFEDKSLQEINRYLNPNTKQGQNENSRVQFSTGIYAKMVRDKYFAYDPRAVFAFFLTVAGFCLLFNSLLDEFADNRFYDLNFITFSFAIAFFILGISAPFFHENFERVLPIRLKLEGLKMYLKTADYYRIKHDEKRFEEIIPYMLALRLNINYIDDMIEYIDRKTEMA</sequence>
<organism evidence="2 3">
    <name type="scientific">Candidatus Dojkabacteria bacterium</name>
    <dbReference type="NCBI Taxonomy" id="2099670"/>
    <lineage>
        <taxon>Bacteria</taxon>
        <taxon>Candidatus Dojkabacteria</taxon>
    </lineage>
</organism>
<feature type="transmembrane region" description="Helical" evidence="1">
    <location>
        <begin position="215"/>
        <end position="234"/>
    </location>
</feature>
<evidence type="ECO:0000256" key="1">
    <source>
        <dbReference type="SAM" id="Phobius"/>
    </source>
</evidence>